<gene>
    <name evidence="9" type="ORF">GGQ80_002441</name>
</gene>
<dbReference type="RefSeq" id="WP_183985116.1">
    <property type="nucleotide sequence ID" value="NZ_JACIEV010000006.1"/>
</dbReference>
<keyword evidence="2" id="KW-0813">Transport</keyword>
<dbReference type="EMBL" id="JACIEV010000006">
    <property type="protein sequence ID" value="MBB4154528.1"/>
    <property type="molecule type" value="Genomic_DNA"/>
</dbReference>
<dbReference type="GO" id="GO:0005886">
    <property type="term" value="C:plasma membrane"/>
    <property type="evidence" value="ECO:0007669"/>
    <property type="project" value="UniProtKB-SubCell"/>
</dbReference>
<dbReference type="Pfam" id="PF07690">
    <property type="entry name" value="MFS_1"/>
    <property type="match status" value="1"/>
</dbReference>
<feature type="transmembrane region" description="Helical" evidence="7">
    <location>
        <begin position="246"/>
        <end position="267"/>
    </location>
</feature>
<dbReference type="Gene3D" id="1.20.1720.10">
    <property type="entry name" value="Multidrug resistance protein D"/>
    <property type="match status" value="1"/>
</dbReference>
<dbReference type="Gene3D" id="1.20.1250.20">
    <property type="entry name" value="MFS general substrate transporter like domains"/>
    <property type="match status" value="1"/>
</dbReference>
<evidence type="ECO:0000256" key="2">
    <source>
        <dbReference type="ARBA" id="ARBA00022448"/>
    </source>
</evidence>
<organism evidence="9 10">
    <name type="scientific">Sphingomonas jinjuensis</name>
    <dbReference type="NCBI Taxonomy" id="535907"/>
    <lineage>
        <taxon>Bacteria</taxon>
        <taxon>Pseudomonadati</taxon>
        <taxon>Pseudomonadota</taxon>
        <taxon>Alphaproteobacteria</taxon>
        <taxon>Sphingomonadales</taxon>
        <taxon>Sphingomonadaceae</taxon>
        <taxon>Sphingomonas</taxon>
    </lineage>
</organism>
<keyword evidence="10" id="KW-1185">Reference proteome</keyword>
<feature type="transmembrane region" description="Helical" evidence="7">
    <location>
        <begin position="94"/>
        <end position="113"/>
    </location>
</feature>
<feature type="transmembrane region" description="Helical" evidence="7">
    <location>
        <begin position="125"/>
        <end position="145"/>
    </location>
</feature>
<feature type="transmembrane region" description="Helical" evidence="7">
    <location>
        <begin position="214"/>
        <end position="234"/>
    </location>
</feature>
<feature type="transmembrane region" description="Helical" evidence="7">
    <location>
        <begin position="373"/>
        <end position="392"/>
    </location>
</feature>
<dbReference type="PANTHER" id="PTHR42718:SF46">
    <property type="entry name" value="BLR6921 PROTEIN"/>
    <property type="match status" value="1"/>
</dbReference>
<reference evidence="9 10" key="1">
    <citation type="submission" date="2020-08" db="EMBL/GenBank/DDBJ databases">
        <title>Genomic Encyclopedia of Type Strains, Phase IV (KMG-IV): sequencing the most valuable type-strain genomes for metagenomic binning, comparative biology and taxonomic classification.</title>
        <authorList>
            <person name="Goeker M."/>
        </authorList>
    </citation>
    <scope>NUCLEOTIDE SEQUENCE [LARGE SCALE GENOMIC DNA]</scope>
    <source>
        <strain evidence="9 10">YC6723</strain>
    </source>
</reference>
<dbReference type="SUPFAM" id="SSF103473">
    <property type="entry name" value="MFS general substrate transporter"/>
    <property type="match status" value="1"/>
</dbReference>
<evidence type="ECO:0000313" key="10">
    <source>
        <dbReference type="Proteomes" id="UP000529795"/>
    </source>
</evidence>
<dbReference type="AlphaFoldDB" id="A0A840FKS8"/>
<dbReference type="NCBIfam" id="TIGR00711">
    <property type="entry name" value="efflux_EmrB"/>
    <property type="match status" value="1"/>
</dbReference>
<dbReference type="Proteomes" id="UP000529795">
    <property type="component" value="Unassembled WGS sequence"/>
</dbReference>
<evidence type="ECO:0000256" key="7">
    <source>
        <dbReference type="SAM" id="Phobius"/>
    </source>
</evidence>
<evidence type="ECO:0000256" key="3">
    <source>
        <dbReference type="ARBA" id="ARBA00022475"/>
    </source>
</evidence>
<evidence type="ECO:0000256" key="1">
    <source>
        <dbReference type="ARBA" id="ARBA00004651"/>
    </source>
</evidence>
<keyword evidence="6 7" id="KW-0472">Membrane</keyword>
<feature type="transmembrane region" description="Helical" evidence="7">
    <location>
        <begin position="151"/>
        <end position="172"/>
    </location>
</feature>
<feature type="transmembrane region" description="Helical" evidence="7">
    <location>
        <begin position="60"/>
        <end position="82"/>
    </location>
</feature>
<evidence type="ECO:0000256" key="5">
    <source>
        <dbReference type="ARBA" id="ARBA00022989"/>
    </source>
</evidence>
<dbReference type="GO" id="GO:0022857">
    <property type="term" value="F:transmembrane transporter activity"/>
    <property type="evidence" value="ECO:0007669"/>
    <property type="project" value="InterPro"/>
</dbReference>
<keyword evidence="5 7" id="KW-1133">Transmembrane helix</keyword>
<keyword evidence="3" id="KW-1003">Cell membrane</keyword>
<dbReference type="InterPro" id="IPR020846">
    <property type="entry name" value="MFS_dom"/>
</dbReference>
<evidence type="ECO:0000256" key="4">
    <source>
        <dbReference type="ARBA" id="ARBA00022692"/>
    </source>
</evidence>
<feature type="transmembrane region" description="Helical" evidence="7">
    <location>
        <begin position="449"/>
        <end position="467"/>
    </location>
</feature>
<dbReference type="PROSITE" id="PS50850">
    <property type="entry name" value="MFS"/>
    <property type="match status" value="1"/>
</dbReference>
<evidence type="ECO:0000259" key="8">
    <source>
        <dbReference type="PROSITE" id="PS50850"/>
    </source>
</evidence>
<keyword evidence="4 7" id="KW-0812">Transmembrane</keyword>
<feature type="transmembrane region" description="Helical" evidence="7">
    <location>
        <begin position="184"/>
        <end position="208"/>
    </location>
</feature>
<feature type="transmembrane region" description="Helical" evidence="7">
    <location>
        <begin position="339"/>
        <end position="361"/>
    </location>
</feature>
<dbReference type="InterPro" id="IPR036259">
    <property type="entry name" value="MFS_trans_sf"/>
</dbReference>
<proteinExistence type="predicted"/>
<comment type="subcellular location">
    <subcellularLocation>
        <location evidence="1">Cell membrane</location>
        <topology evidence="1">Multi-pass membrane protein</topology>
    </subcellularLocation>
</comment>
<feature type="transmembrane region" description="Helical" evidence="7">
    <location>
        <begin position="479"/>
        <end position="498"/>
    </location>
</feature>
<feature type="transmembrane region" description="Helical" evidence="7">
    <location>
        <begin position="404"/>
        <end position="428"/>
    </location>
</feature>
<feature type="domain" description="Major facilitator superfamily (MFS) profile" evidence="8">
    <location>
        <begin position="60"/>
        <end position="505"/>
    </location>
</feature>
<name>A0A840FKS8_9SPHN</name>
<protein>
    <submittedName>
        <fullName evidence="9">EmrB/QacA subfamily drug resistance transporter</fullName>
    </submittedName>
</protein>
<dbReference type="InterPro" id="IPR004638">
    <property type="entry name" value="EmrB-like"/>
</dbReference>
<dbReference type="InterPro" id="IPR011701">
    <property type="entry name" value="MFS"/>
</dbReference>
<dbReference type="PRINTS" id="PR01036">
    <property type="entry name" value="TCRTETB"/>
</dbReference>
<dbReference type="PANTHER" id="PTHR42718">
    <property type="entry name" value="MAJOR FACILITATOR SUPERFAMILY MULTIDRUG TRANSPORTER MFSC"/>
    <property type="match status" value="1"/>
</dbReference>
<accession>A0A840FKS8</accession>
<feature type="transmembrane region" description="Helical" evidence="7">
    <location>
        <begin position="273"/>
        <end position="291"/>
    </location>
</feature>
<sequence>MSDVADRWRELRERVRRRRRRREPAPLLGEVGDGIVPASDRIKHVPDAQPALRIAGYRRIALIVACALFMQNLDATVLATALPTMARDFGVPATGMSLALTAYLLALAVFIPASGSAADRFGARSVFQAAIVLFVLGSIACGLAPNLELLIVARFVQGIGGAMMVPVGRLVLLRSVDKRDLVSAMSWLAMPALIGPILGPPVGGAIVTYLDWRWIFWMNVPIGVLGVWLVHTFIDDVRGDGGLRFDRIGFVLSAVALSTLLFGLQLAARPGHAKVVVPLLLVGAVGCYLYWRHARRSDSPIIDLSLMRVKTFGLSVYGGTFIRITQGAQPFLLPLMMQVGFGLSAAASGSVTVATAIGSFAMKSAAKPLLRRFGFRTAITAIGILSPLAYAVTAAFRPDWPMPAIFAVLLVCGFLTSLQFTAYNTIAYADIDPPHMSRATSFYATFQQLSLSLGICLASTTLTAAMRVNGHARPEFADFSAAILLVTGISLFAVFVNTRFPRDAGDEMSGHHTRVEAGARAA</sequence>
<evidence type="ECO:0000256" key="6">
    <source>
        <dbReference type="ARBA" id="ARBA00023136"/>
    </source>
</evidence>
<evidence type="ECO:0000313" key="9">
    <source>
        <dbReference type="EMBL" id="MBB4154528.1"/>
    </source>
</evidence>
<comment type="caution">
    <text evidence="9">The sequence shown here is derived from an EMBL/GenBank/DDBJ whole genome shotgun (WGS) entry which is preliminary data.</text>
</comment>